<sequence length="1249" mass="132891">MRRLELRKLSLLCHIFHLCISFLVEVADSSTTPTGPTVAGGLFHTCAVLSDLSLKCFGGGSALGVTELEPGSSVEHGFGNFGQLGTGNNETLGDEEDEMSSNLPEVDLGGNTVLQVAAGQSHTCVLLASGNVACWGFNEYGQLGLGDTEHRGNSSSDMGEGLAVVDLGTGRTATHIACGQYHTCAILDIGALKCWGYNSFGALGLGDTDNRGEANDTMGDNLPFVDLGTGHTALAVSGGRHHTCAILDNEALKCWGARNDTSSNYGQLGQGNTDGIGIAPGQMGDNLPEVDLGTNRTAVALETGWHHTCVILDNKELHCFGRNHDGQLGQGDTEDRGYTAGQMGDDMVGVDLGEGRHPVAVAAGRWHTCVLMDNDEVKCFGVNTVEDLGAGQLGLEDQISRGGSLDTIGDNLPSVDLGTGRVAGWVFAGFDHTCVIFQDSSLKWRPFQNASLTRRRRLYCNLLFFRQASFFSPGADWGRLPPQTHVVVVEDDDDGDALGSADGDDEVLSTEWIIAIALTAVAGAIFVVGIMFLCCCRRLGRQGGNSGFCKKKMNPSVTTSGTHHEAEAGHRTGEDDDARGLEGGEVRVGAVGSAGAAITGGVALGWNMVGVLAEGLPWIGVAYHMLNEIADSVDTRNAMQGNMVKIKSWAISLRDVLVQMSRQMQTRPAVNARALQHMSTDVMSSLQTLVDTVASYNAKGTLAQYASSRSCQRAVDAADTALRGALTKLSVGQGAELITMVGRLQGVGLVVDEKLDMIIEQLRRQEESAAKMELSLAKYSASIAEVLGRVSSVGSSSGDGKERPRSNGKTLRELGKEQLYKLQISKDDVTYASKRPFASGSYSEVYQVIHEGVVKAAKKTNLARLGVGKKDIDRVFERFVKELYILSQMHSERVVSMYGAIASPTELTLVMEFLERGSIRTILDDDRQRQSMTRVVRHGLLLDTAEGMTYLYNNGVQHRDLKSANCLVTHDWRVKISDFGLSKTIDAISTGSSSTMSGSFRGGTMTYMAPELLPGGAGGDVPAELSDAYSFGVVVWDIVCGEGRTPWAGVRIYDLPPLLRKGERLDIPVECGRFYRRLMVSCWNQDPHRRPTFDSILKDTRKEADRPFSAALAPSLPADAPAATGIMPAWGQRRPRAGVIAPVQRAWSQPVTSLPAPDGAPGGDGTTAPKTSRQAATGSGVGSVSVGSAVPGSRVRKSTHGRGGGKARAGTSQASGRRARRGGGVVALQEPRRVQVVHGFRLAGGDGEA</sequence>
<keyword evidence="3" id="KW-0472">Membrane</keyword>
<dbReference type="STRING" id="2880.D7FKP6"/>
<evidence type="ECO:0000256" key="4">
    <source>
        <dbReference type="SAM" id="SignalP"/>
    </source>
</evidence>
<dbReference type="InParanoid" id="D7FKP6"/>
<keyword evidence="3" id="KW-1133">Transmembrane helix</keyword>
<dbReference type="SUPFAM" id="SSF50985">
    <property type="entry name" value="RCC1/BLIP-II"/>
    <property type="match status" value="1"/>
</dbReference>
<organism evidence="6 7">
    <name type="scientific">Ectocarpus siliculosus</name>
    <name type="common">Brown alga</name>
    <name type="synonym">Conferva siliculosa</name>
    <dbReference type="NCBI Taxonomy" id="2880"/>
    <lineage>
        <taxon>Eukaryota</taxon>
        <taxon>Sar</taxon>
        <taxon>Stramenopiles</taxon>
        <taxon>Ochrophyta</taxon>
        <taxon>PX clade</taxon>
        <taxon>Phaeophyceae</taxon>
        <taxon>Ectocarpales</taxon>
        <taxon>Ectocarpaceae</taxon>
        <taxon>Ectocarpus</taxon>
    </lineage>
</organism>
<dbReference type="InterPro" id="IPR009091">
    <property type="entry name" value="RCC1/BLIP-II"/>
</dbReference>
<feature type="region of interest" description="Disordered" evidence="2">
    <location>
        <begin position="791"/>
        <end position="810"/>
    </location>
</feature>
<reference evidence="6 7" key="1">
    <citation type="journal article" date="2010" name="Nature">
        <title>The Ectocarpus genome and the independent evolution of multicellularity in brown algae.</title>
        <authorList>
            <person name="Cock J.M."/>
            <person name="Sterck L."/>
            <person name="Rouze P."/>
            <person name="Scornet D."/>
            <person name="Allen A.E."/>
            <person name="Amoutzias G."/>
            <person name="Anthouard V."/>
            <person name="Artiguenave F."/>
            <person name="Aury J.M."/>
            <person name="Badger J.H."/>
            <person name="Beszteri B."/>
            <person name="Billiau K."/>
            <person name="Bonnet E."/>
            <person name="Bothwell J.H."/>
            <person name="Bowler C."/>
            <person name="Boyen C."/>
            <person name="Brownlee C."/>
            <person name="Carrano C.J."/>
            <person name="Charrier B."/>
            <person name="Cho G.Y."/>
            <person name="Coelho S.M."/>
            <person name="Collen J."/>
            <person name="Corre E."/>
            <person name="Da Silva C."/>
            <person name="Delage L."/>
            <person name="Delaroque N."/>
            <person name="Dittami S.M."/>
            <person name="Doulbeau S."/>
            <person name="Elias M."/>
            <person name="Farnham G."/>
            <person name="Gachon C.M."/>
            <person name="Gschloessl B."/>
            <person name="Heesch S."/>
            <person name="Jabbari K."/>
            <person name="Jubin C."/>
            <person name="Kawai H."/>
            <person name="Kimura K."/>
            <person name="Kloareg B."/>
            <person name="Kupper F.C."/>
            <person name="Lang D."/>
            <person name="Le Bail A."/>
            <person name="Leblanc C."/>
            <person name="Lerouge P."/>
            <person name="Lohr M."/>
            <person name="Lopez P.J."/>
            <person name="Martens C."/>
            <person name="Maumus F."/>
            <person name="Michel G."/>
            <person name="Miranda-Saavedra D."/>
            <person name="Morales J."/>
            <person name="Moreau H."/>
            <person name="Motomura T."/>
            <person name="Nagasato C."/>
            <person name="Napoli C.A."/>
            <person name="Nelson D.R."/>
            <person name="Nyvall-Collen P."/>
            <person name="Peters A.F."/>
            <person name="Pommier C."/>
            <person name="Potin P."/>
            <person name="Poulain J."/>
            <person name="Quesneville H."/>
            <person name="Read B."/>
            <person name="Rensing S.A."/>
            <person name="Ritter A."/>
            <person name="Rousvoal S."/>
            <person name="Samanta M."/>
            <person name="Samson G."/>
            <person name="Schroeder D.C."/>
            <person name="Segurens B."/>
            <person name="Strittmatter M."/>
            <person name="Tonon T."/>
            <person name="Tregear J.W."/>
            <person name="Valentin K."/>
            <person name="von Dassow P."/>
            <person name="Yamagishi T."/>
            <person name="Van de Peer Y."/>
            <person name="Wincker P."/>
        </authorList>
    </citation>
    <scope>NUCLEOTIDE SEQUENCE [LARGE SCALE GENOMIC DNA]</scope>
    <source>
        <strain evidence="7">Ec32 / CCAP1310/4</strain>
    </source>
</reference>
<dbReference type="SMART" id="SM00220">
    <property type="entry name" value="S_TKc"/>
    <property type="match status" value="1"/>
</dbReference>
<gene>
    <name evidence="6" type="ORF">Esi_0147_0014</name>
</gene>
<keyword evidence="3" id="KW-0812">Transmembrane</keyword>
<evidence type="ECO:0000256" key="2">
    <source>
        <dbReference type="SAM" id="MobiDB-lite"/>
    </source>
</evidence>
<dbReference type="InterPro" id="IPR000408">
    <property type="entry name" value="Reg_chr_condens"/>
</dbReference>
<dbReference type="Pfam" id="PF07714">
    <property type="entry name" value="PK_Tyr_Ser-Thr"/>
    <property type="match status" value="1"/>
</dbReference>
<feature type="compositionally biased region" description="Basic residues" evidence="2">
    <location>
        <begin position="1194"/>
        <end position="1205"/>
    </location>
</feature>
<feature type="repeat" description="RCC1" evidence="1">
    <location>
        <begin position="130"/>
        <end position="189"/>
    </location>
</feature>
<evidence type="ECO:0000256" key="1">
    <source>
        <dbReference type="PROSITE-ProRule" id="PRU00235"/>
    </source>
</evidence>
<feature type="compositionally biased region" description="Basic and acidic residues" evidence="2">
    <location>
        <begin position="799"/>
        <end position="810"/>
    </location>
</feature>
<evidence type="ECO:0000313" key="7">
    <source>
        <dbReference type="Proteomes" id="UP000002630"/>
    </source>
</evidence>
<feature type="compositionally biased region" description="Basic and acidic residues" evidence="2">
    <location>
        <begin position="562"/>
        <end position="581"/>
    </location>
</feature>
<dbReference type="InterPro" id="IPR000719">
    <property type="entry name" value="Prot_kinase_dom"/>
</dbReference>
<evidence type="ECO:0000256" key="3">
    <source>
        <dbReference type="SAM" id="Phobius"/>
    </source>
</evidence>
<keyword evidence="4" id="KW-0732">Signal</keyword>
<dbReference type="InterPro" id="IPR011009">
    <property type="entry name" value="Kinase-like_dom_sf"/>
</dbReference>
<feature type="repeat" description="RCC1" evidence="1">
    <location>
        <begin position="79"/>
        <end position="129"/>
    </location>
</feature>
<evidence type="ECO:0000259" key="5">
    <source>
        <dbReference type="PROSITE" id="PS50011"/>
    </source>
</evidence>
<dbReference type="Pfam" id="PF13540">
    <property type="entry name" value="RCC1_2"/>
    <property type="match status" value="4"/>
</dbReference>
<dbReference type="PRINTS" id="PR00109">
    <property type="entry name" value="TYRKINASE"/>
</dbReference>
<dbReference type="PANTHER" id="PTHR44329">
    <property type="entry name" value="SERINE/THREONINE-PROTEIN KINASE TNNI3K-RELATED"/>
    <property type="match status" value="1"/>
</dbReference>
<dbReference type="GO" id="GO:0004674">
    <property type="term" value="F:protein serine/threonine kinase activity"/>
    <property type="evidence" value="ECO:0007669"/>
    <property type="project" value="TreeGrafter"/>
</dbReference>
<feature type="signal peptide" evidence="4">
    <location>
        <begin position="1"/>
        <end position="21"/>
    </location>
</feature>
<dbReference type="Gene3D" id="1.10.510.10">
    <property type="entry name" value="Transferase(Phosphotransferase) domain 1"/>
    <property type="match status" value="1"/>
</dbReference>
<proteinExistence type="predicted"/>
<feature type="compositionally biased region" description="Low complexity" evidence="2">
    <location>
        <begin position="1182"/>
        <end position="1193"/>
    </location>
</feature>
<feature type="region of interest" description="Disordered" evidence="2">
    <location>
        <begin position="1149"/>
        <end position="1227"/>
    </location>
</feature>
<dbReference type="SUPFAM" id="SSF56112">
    <property type="entry name" value="Protein kinase-like (PK-like)"/>
    <property type="match status" value="1"/>
</dbReference>
<dbReference type="AlphaFoldDB" id="D7FKP6"/>
<feature type="chain" id="PRO_5003095661" description="Protein kinase domain-containing protein" evidence="4">
    <location>
        <begin position="22"/>
        <end position="1249"/>
    </location>
</feature>
<dbReference type="eggNOG" id="KOG1426">
    <property type="taxonomic scope" value="Eukaryota"/>
</dbReference>
<feature type="repeat" description="RCC1" evidence="1">
    <location>
        <begin position="190"/>
        <end position="249"/>
    </location>
</feature>
<dbReference type="PROSITE" id="PS00108">
    <property type="entry name" value="PROTEIN_KINASE_ST"/>
    <property type="match status" value="1"/>
</dbReference>
<dbReference type="OrthoDB" id="43452at2759"/>
<dbReference type="Proteomes" id="UP000002630">
    <property type="component" value="Linkage Group LG11"/>
</dbReference>
<accession>D7FKP6</accession>
<dbReference type="PROSITE" id="PS50012">
    <property type="entry name" value="RCC1_3"/>
    <property type="match status" value="3"/>
</dbReference>
<dbReference type="GO" id="GO:0005524">
    <property type="term" value="F:ATP binding"/>
    <property type="evidence" value="ECO:0007669"/>
    <property type="project" value="InterPro"/>
</dbReference>
<name>D7FKP6_ECTSI</name>
<dbReference type="EMBL" id="FN649736">
    <property type="protein sequence ID" value="CBJ29445.1"/>
    <property type="molecule type" value="Genomic_DNA"/>
</dbReference>
<dbReference type="eggNOG" id="KOG0192">
    <property type="taxonomic scope" value="Eukaryota"/>
</dbReference>
<dbReference type="PROSITE" id="PS50011">
    <property type="entry name" value="PROTEIN_KINASE_DOM"/>
    <property type="match status" value="1"/>
</dbReference>
<dbReference type="Gene3D" id="2.130.10.30">
    <property type="entry name" value="Regulator of chromosome condensation 1/beta-lactamase-inhibitor protein II"/>
    <property type="match status" value="2"/>
</dbReference>
<dbReference type="EMBL" id="FN648046">
    <property type="protein sequence ID" value="CBJ29445.1"/>
    <property type="molecule type" value="Genomic_DNA"/>
</dbReference>
<dbReference type="InterPro" id="IPR001245">
    <property type="entry name" value="Ser-Thr/Tyr_kinase_cat_dom"/>
</dbReference>
<evidence type="ECO:0000313" key="6">
    <source>
        <dbReference type="EMBL" id="CBJ29445.1"/>
    </source>
</evidence>
<feature type="transmembrane region" description="Helical" evidence="3">
    <location>
        <begin position="512"/>
        <end position="536"/>
    </location>
</feature>
<dbReference type="InterPro" id="IPR051681">
    <property type="entry name" value="Ser/Thr_Kinases-Pseudokinases"/>
</dbReference>
<keyword evidence="7" id="KW-1185">Reference proteome</keyword>
<dbReference type="InterPro" id="IPR008271">
    <property type="entry name" value="Ser/Thr_kinase_AS"/>
</dbReference>
<feature type="domain" description="Protein kinase" evidence="5">
    <location>
        <begin position="831"/>
        <end position="1109"/>
    </location>
</feature>
<feature type="region of interest" description="Disordered" evidence="2">
    <location>
        <begin position="550"/>
        <end position="581"/>
    </location>
</feature>
<protein>
    <recommendedName>
        <fullName evidence="5">Protein kinase domain-containing protein</fullName>
    </recommendedName>
</protein>